<proteinExistence type="predicted"/>
<protein>
    <recommendedName>
        <fullName evidence="10">Paralemmin</fullName>
    </recommendedName>
</protein>
<dbReference type="InterPro" id="IPR004965">
    <property type="entry name" value="Paralemmin"/>
</dbReference>
<feature type="region of interest" description="Disordered" evidence="7">
    <location>
        <begin position="381"/>
        <end position="462"/>
    </location>
</feature>
<dbReference type="Pfam" id="PF03285">
    <property type="entry name" value="Paralemmin"/>
    <property type="match status" value="1"/>
</dbReference>
<name>A0AAV2KWT1_KNICA</name>
<evidence type="ECO:0000256" key="5">
    <source>
        <dbReference type="ARBA" id="ARBA00023136"/>
    </source>
</evidence>
<evidence type="ECO:0000256" key="7">
    <source>
        <dbReference type="SAM" id="MobiDB-lite"/>
    </source>
</evidence>
<dbReference type="PANTHER" id="PTHR10498:SF10">
    <property type="entry name" value="PALM2 AND AKAP2 FUSION-RELATED"/>
    <property type="match status" value="1"/>
</dbReference>
<evidence type="ECO:0000256" key="2">
    <source>
        <dbReference type="ARBA" id="ARBA00022475"/>
    </source>
</evidence>
<gene>
    <name evidence="8" type="ORF">KC01_LOCUS21145</name>
</gene>
<evidence type="ECO:0000313" key="8">
    <source>
        <dbReference type="EMBL" id="CAL1591804.1"/>
    </source>
</evidence>
<keyword evidence="9" id="KW-1185">Reference proteome</keyword>
<accession>A0AAV2KWT1</accession>
<feature type="compositionally biased region" description="Basic and acidic residues" evidence="7">
    <location>
        <begin position="99"/>
        <end position="117"/>
    </location>
</feature>
<feature type="compositionally biased region" description="Basic and acidic residues" evidence="7">
    <location>
        <begin position="408"/>
        <end position="453"/>
    </location>
</feature>
<dbReference type="GO" id="GO:0005886">
    <property type="term" value="C:plasma membrane"/>
    <property type="evidence" value="ECO:0007669"/>
    <property type="project" value="UniProtKB-SubCell"/>
</dbReference>
<sequence>MATSGALSDPGLRQKPGLWTLASVQSQRPRPRSALDFGPKQVRVIETDRINIIAEKRKWQMEVENKRHQLEDDRRSLQHLKSKALRERWLLDGAPSGGAEHEEVKKQLEQDEQRSRELEEHIRSLETELLVLESDGGPNVTPAPVVKTELVSDLDLFPVKPEPHRPVLVSTASEAKAAGKSVDLPLEMRRAAYSLEIRVERDKATGETRVLSANPMLPVDPALGVKVYEDERKVVHEMNGEDGGHILSSFEVEELIHKADEASVMSKTITTITTSTITTAATATTEEAKEEAKEEVKEVAVEEAGEKPTSEPKAREASSVPSVEITGLEAKPDKDPSVSEATEENPVTMVFMGYQNVEDEAETKRVLGLKGTVKAELVVIEEEGKTSPVTEEKAKEKSPQKAVTPSEARPKAPAAEKHPTPEERRASPMDKENGEAKASSEEVRGGDAEEKSKQPCKCCIIM</sequence>
<feature type="region of interest" description="Disordered" evidence="7">
    <location>
        <begin position="1"/>
        <end position="36"/>
    </location>
</feature>
<feature type="region of interest" description="Disordered" evidence="7">
    <location>
        <begin position="93"/>
        <end position="117"/>
    </location>
</feature>
<keyword evidence="4" id="KW-0175">Coiled coil</keyword>
<keyword evidence="6" id="KW-0449">Lipoprotein</keyword>
<evidence type="ECO:0000256" key="4">
    <source>
        <dbReference type="ARBA" id="ARBA00023054"/>
    </source>
</evidence>
<comment type="subcellular location">
    <subcellularLocation>
        <location evidence="1">Cell membrane</location>
        <topology evidence="1">Lipid-anchor</topology>
        <orientation evidence="1">Cytoplasmic side</orientation>
    </subcellularLocation>
</comment>
<dbReference type="AlphaFoldDB" id="A0AAV2KWT1"/>
<reference evidence="8 9" key="1">
    <citation type="submission" date="2024-04" db="EMBL/GenBank/DDBJ databases">
        <authorList>
            <person name="Waldvogel A.-M."/>
            <person name="Schoenle A."/>
        </authorList>
    </citation>
    <scope>NUCLEOTIDE SEQUENCE [LARGE SCALE GENOMIC DNA]</scope>
</reference>
<evidence type="ECO:0000256" key="6">
    <source>
        <dbReference type="ARBA" id="ARBA00023288"/>
    </source>
</evidence>
<evidence type="ECO:0008006" key="10">
    <source>
        <dbReference type="Google" id="ProtNLM"/>
    </source>
</evidence>
<keyword evidence="3" id="KW-0597">Phosphoprotein</keyword>
<dbReference type="GO" id="GO:0008360">
    <property type="term" value="P:regulation of cell shape"/>
    <property type="evidence" value="ECO:0007669"/>
    <property type="project" value="InterPro"/>
</dbReference>
<evidence type="ECO:0000256" key="1">
    <source>
        <dbReference type="ARBA" id="ARBA00004342"/>
    </source>
</evidence>
<feature type="compositionally biased region" description="Basic and acidic residues" evidence="7">
    <location>
        <begin position="382"/>
        <end position="399"/>
    </location>
</feature>
<keyword evidence="2" id="KW-1003">Cell membrane</keyword>
<dbReference type="EMBL" id="OZ035824">
    <property type="protein sequence ID" value="CAL1591804.1"/>
    <property type="molecule type" value="Genomic_DNA"/>
</dbReference>
<keyword evidence="5" id="KW-0472">Membrane</keyword>
<organism evidence="8 9">
    <name type="scientific">Knipowitschia caucasica</name>
    <name type="common">Caucasian dwarf goby</name>
    <name type="synonym">Pomatoschistus caucasicus</name>
    <dbReference type="NCBI Taxonomy" id="637954"/>
    <lineage>
        <taxon>Eukaryota</taxon>
        <taxon>Metazoa</taxon>
        <taxon>Chordata</taxon>
        <taxon>Craniata</taxon>
        <taxon>Vertebrata</taxon>
        <taxon>Euteleostomi</taxon>
        <taxon>Actinopterygii</taxon>
        <taxon>Neopterygii</taxon>
        <taxon>Teleostei</taxon>
        <taxon>Neoteleostei</taxon>
        <taxon>Acanthomorphata</taxon>
        <taxon>Gobiaria</taxon>
        <taxon>Gobiiformes</taxon>
        <taxon>Gobioidei</taxon>
        <taxon>Gobiidae</taxon>
        <taxon>Gobiinae</taxon>
        <taxon>Knipowitschia</taxon>
    </lineage>
</organism>
<evidence type="ECO:0000256" key="3">
    <source>
        <dbReference type="ARBA" id="ARBA00022553"/>
    </source>
</evidence>
<dbReference type="PANTHER" id="PTHR10498">
    <property type="entry name" value="PARALEMMIN-RELATED"/>
    <property type="match status" value="1"/>
</dbReference>
<feature type="compositionally biased region" description="Basic and acidic residues" evidence="7">
    <location>
        <begin position="286"/>
        <end position="316"/>
    </location>
</feature>
<dbReference type="Proteomes" id="UP001497482">
    <property type="component" value="Chromosome 2"/>
</dbReference>
<evidence type="ECO:0000313" key="9">
    <source>
        <dbReference type="Proteomes" id="UP001497482"/>
    </source>
</evidence>
<feature type="region of interest" description="Disordered" evidence="7">
    <location>
        <begin position="282"/>
        <end position="346"/>
    </location>
</feature>